<evidence type="ECO:0000313" key="3">
    <source>
        <dbReference type="EMBL" id="MPM69270.1"/>
    </source>
</evidence>
<dbReference type="InterPro" id="IPR000352">
    <property type="entry name" value="Pep_chain_release_fac_I"/>
</dbReference>
<dbReference type="PANTHER" id="PTHR47814">
    <property type="entry name" value="PEPTIDYL-TRNA HYDROLASE ARFB"/>
    <property type="match status" value="1"/>
</dbReference>
<dbReference type="GO" id="GO:0043022">
    <property type="term" value="F:ribosome binding"/>
    <property type="evidence" value="ECO:0007669"/>
    <property type="project" value="TreeGrafter"/>
</dbReference>
<dbReference type="NCBIfam" id="NF006718">
    <property type="entry name" value="PRK09256.1"/>
    <property type="match status" value="1"/>
</dbReference>
<sequence>MKNRDSGNICYTDFMDDISKPPQIDLNELHFNYIRAAGPGGQNVNKVATSVQLRFDVRNSPSLTDEVKERLIHLGGSKMSSDGVMVIEAKRYRTQEQNRADAIQRLITLVNKASEKIPERRATRPTRASKVVRLESKRRQSDKKRNRQGNEGSADW</sequence>
<name>A0A645BUZ8_9ZZZZ</name>
<dbReference type="GO" id="GO:0072344">
    <property type="term" value="P:rescue of stalled ribosome"/>
    <property type="evidence" value="ECO:0007669"/>
    <property type="project" value="TreeGrafter"/>
</dbReference>
<gene>
    <name evidence="3" type="primary">arfB_8</name>
    <name evidence="3" type="ORF">SDC9_116214</name>
</gene>
<dbReference type="GO" id="GO:0004045">
    <property type="term" value="F:peptidyl-tRNA hydrolase activity"/>
    <property type="evidence" value="ECO:0007669"/>
    <property type="project" value="UniProtKB-EC"/>
</dbReference>
<protein>
    <submittedName>
        <fullName evidence="3">Peptidyl-tRNA hydrolase ArfB</fullName>
        <ecNumber evidence="3">3.1.1.29</ecNumber>
    </submittedName>
</protein>
<feature type="region of interest" description="Disordered" evidence="1">
    <location>
        <begin position="116"/>
        <end position="156"/>
    </location>
</feature>
<dbReference type="Gene3D" id="3.30.160.20">
    <property type="match status" value="1"/>
</dbReference>
<accession>A0A645BUZ8</accession>
<comment type="caution">
    <text evidence="3">The sequence shown here is derived from an EMBL/GenBank/DDBJ whole genome shotgun (WGS) entry which is preliminary data.</text>
</comment>
<feature type="domain" description="Prokaryotic-type class I peptide chain release factors" evidence="2">
    <location>
        <begin position="23"/>
        <end position="145"/>
    </location>
</feature>
<dbReference type="Pfam" id="PF00472">
    <property type="entry name" value="RF-1"/>
    <property type="match status" value="1"/>
</dbReference>
<dbReference type="AlphaFoldDB" id="A0A645BUZ8"/>
<dbReference type="SUPFAM" id="SSF110916">
    <property type="entry name" value="Peptidyl-tRNA hydrolase domain-like"/>
    <property type="match status" value="1"/>
</dbReference>
<dbReference type="PANTHER" id="PTHR47814:SF1">
    <property type="entry name" value="PEPTIDYL-TRNA HYDROLASE ARFB"/>
    <property type="match status" value="1"/>
</dbReference>
<organism evidence="3">
    <name type="scientific">bioreactor metagenome</name>
    <dbReference type="NCBI Taxonomy" id="1076179"/>
    <lineage>
        <taxon>unclassified sequences</taxon>
        <taxon>metagenomes</taxon>
        <taxon>ecological metagenomes</taxon>
    </lineage>
</organism>
<dbReference type="EC" id="3.1.1.29" evidence="3"/>
<evidence type="ECO:0000256" key="1">
    <source>
        <dbReference type="SAM" id="MobiDB-lite"/>
    </source>
</evidence>
<keyword evidence="3" id="KW-0378">Hydrolase</keyword>
<dbReference type="EMBL" id="VSSQ01022759">
    <property type="protein sequence ID" value="MPM69270.1"/>
    <property type="molecule type" value="Genomic_DNA"/>
</dbReference>
<proteinExistence type="predicted"/>
<reference evidence="3" key="1">
    <citation type="submission" date="2019-08" db="EMBL/GenBank/DDBJ databases">
        <authorList>
            <person name="Kucharzyk K."/>
            <person name="Murdoch R.W."/>
            <person name="Higgins S."/>
            <person name="Loffler F."/>
        </authorList>
    </citation>
    <scope>NUCLEOTIDE SEQUENCE</scope>
</reference>
<evidence type="ECO:0000259" key="2">
    <source>
        <dbReference type="Pfam" id="PF00472"/>
    </source>
</evidence>
<dbReference type="GO" id="GO:0003747">
    <property type="term" value="F:translation release factor activity"/>
    <property type="evidence" value="ECO:0007669"/>
    <property type="project" value="InterPro"/>
</dbReference>